<evidence type="ECO:0000313" key="1">
    <source>
        <dbReference type="EMBL" id="AYP68368.1"/>
    </source>
</evidence>
<dbReference type="EMBL" id="MH884508">
    <property type="protein sequence ID" value="AYP68368.1"/>
    <property type="molecule type" value="Genomic_DNA"/>
</dbReference>
<gene>
    <name evidence="1" type="ORF">vBBcoS136_00254</name>
</gene>
<sequence length="123" mass="14646">MEYVRSFINSLNLPEIANILFFKEECCNDFYIGYFGKNTYVIDDLLDYRESKLETMKISLDEFVELCYNKGERYAFERTFLQVFSESDIELIEKAIAKGKVTLRFLFEDFQKNVNKNILKNVL</sequence>
<protein>
    <submittedName>
        <fullName evidence="1">Uncharacterized protein</fullName>
    </submittedName>
</protein>
<accession>A0A3G3BVT7</accession>
<keyword evidence="2" id="KW-1185">Reference proteome</keyword>
<dbReference type="Proteomes" id="UP000274199">
    <property type="component" value="Segment"/>
</dbReference>
<name>A0A3G3BVT7_9CAUD</name>
<organism evidence="1 2">
    <name type="scientific">Bacillus phage vB_BcoS-136</name>
    <dbReference type="NCBI Taxonomy" id="2419619"/>
    <lineage>
        <taxon>Viruses</taxon>
        <taxon>Duplodnaviria</taxon>
        <taxon>Heunggongvirae</taxon>
        <taxon>Uroviricota</taxon>
        <taxon>Caudoviricetes</taxon>
        <taxon>Heleneionescovirinae</taxon>
        <taxon>Kenyattavirus</taxon>
        <taxon>Kenyattavirus kv136</taxon>
    </lineage>
</organism>
<proteinExistence type="predicted"/>
<evidence type="ECO:0000313" key="2">
    <source>
        <dbReference type="Proteomes" id="UP000274199"/>
    </source>
</evidence>
<reference evidence="1 2" key="1">
    <citation type="submission" date="2018-09" db="EMBL/GenBank/DDBJ databases">
        <title>Comparative Genomic Analysis of Eight Novel Haloalkaliphilic Bacteriophages from Lake Elmenteita, Kenya.</title>
        <authorList>
            <person name="Akhwale J.K."/>
        </authorList>
    </citation>
    <scope>NUCLEOTIDE SEQUENCE [LARGE SCALE GENOMIC DNA]</scope>
</reference>